<dbReference type="Pfam" id="PF07869">
    <property type="entry name" value="DUF1656"/>
    <property type="match status" value="1"/>
</dbReference>
<keyword evidence="4 5" id="KW-0472">Membrane</keyword>
<keyword evidence="2 5" id="KW-0812">Transmembrane</keyword>
<dbReference type="Proteomes" id="UP000446768">
    <property type="component" value="Unassembled WGS sequence"/>
</dbReference>
<evidence type="ECO:0000256" key="2">
    <source>
        <dbReference type="ARBA" id="ARBA00022692"/>
    </source>
</evidence>
<evidence type="ECO:0000256" key="3">
    <source>
        <dbReference type="ARBA" id="ARBA00022989"/>
    </source>
</evidence>
<sequence>MPRELAVFGVMLPTLLPLFVASVVLQALLDKLLGYLGVYRAVWHPALVRLSLLTCIFSGLALLLS</sequence>
<comment type="caution">
    <text evidence="6">The sequence shown here is derived from an EMBL/GenBank/DDBJ whole genome shotgun (WGS) entry which is preliminary data.</text>
</comment>
<keyword evidence="3 5" id="KW-1133">Transmembrane helix</keyword>
<evidence type="ECO:0000256" key="1">
    <source>
        <dbReference type="ARBA" id="ARBA00022475"/>
    </source>
</evidence>
<reference evidence="6 7" key="1">
    <citation type="submission" date="2019-11" db="EMBL/GenBank/DDBJ databases">
        <title>Novel species isolated from a subtropical stream in China.</title>
        <authorList>
            <person name="Lu H."/>
        </authorList>
    </citation>
    <scope>NUCLEOTIDE SEQUENCE [LARGE SCALE GENOMIC DNA]</scope>
    <source>
        <strain evidence="6 7">FT92W</strain>
    </source>
</reference>
<evidence type="ECO:0000313" key="6">
    <source>
        <dbReference type="EMBL" id="MRV74127.1"/>
    </source>
</evidence>
<name>A0A7X2IQ64_9BURK</name>
<dbReference type="EMBL" id="WKJJ01000013">
    <property type="protein sequence ID" value="MRV74127.1"/>
    <property type="molecule type" value="Genomic_DNA"/>
</dbReference>
<protein>
    <submittedName>
        <fullName evidence="6">DUF1656 domain-containing protein</fullName>
    </submittedName>
</protein>
<organism evidence="6 7">
    <name type="scientific">Pseudoduganella rivuli</name>
    <dbReference type="NCBI Taxonomy" id="2666085"/>
    <lineage>
        <taxon>Bacteria</taxon>
        <taxon>Pseudomonadati</taxon>
        <taxon>Pseudomonadota</taxon>
        <taxon>Betaproteobacteria</taxon>
        <taxon>Burkholderiales</taxon>
        <taxon>Oxalobacteraceae</taxon>
        <taxon>Telluria group</taxon>
        <taxon>Pseudoduganella</taxon>
    </lineage>
</organism>
<gene>
    <name evidence="6" type="ORF">GJ700_20670</name>
</gene>
<keyword evidence="7" id="KW-1185">Reference proteome</keyword>
<evidence type="ECO:0000256" key="4">
    <source>
        <dbReference type="ARBA" id="ARBA00023136"/>
    </source>
</evidence>
<feature type="transmembrane region" description="Helical" evidence="5">
    <location>
        <begin position="7"/>
        <end position="29"/>
    </location>
</feature>
<dbReference type="RefSeq" id="WP_154377407.1">
    <property type="nucleotide sequence ID" value="NZ_WKJJ01000013.1"/>
</dbReference>
<keyword evidence="1" id="KW-1003">Cell membrane</keyword>
<evidence type="ECO:0000256" key="5">
    <source>
        <dbReference type="SAM" id="Phobius"/>
    </source>
</evidence>
<dbReference type="InterPro" id="IPR012451">
    <property type="entry name" value="DUF1656"/>
</dbReference>
<proteinExistence type="predicted"/>
<accession>A0A7X2IQ64</accession>
<evidence type="ECO:0000313" key="7">
    <source>
        <dbReference type="Proteomes" id="UP000446768"/>
    </source>
</evidence>
<feature type="transmembrane region" description="Helical" evidence="5">
    <location>
        <begin position="41"/>
        <end position="64"/>
    </location>
</feature>
<dbReference type="AlphaFoldDB" id="A0A7X2IQ64"/>